<dbReference type="Proteomes" id="UP000730739">
    <property type="component" value="Unassembled WGS sequence"/>
</dbReference>
<gene>
    <name evidence="1" type="ORF">J2Z31_002926</name>
</gene>
<dbReference type="EMBL" id="JAGILA010000003">
    <property type="protein sequence ID" value="MBP2236412.1"/>
    <property type="molecule type" value="Genomic_DNA"/>
</dbReference>
<accession>A0ABS4R0J6</accession>
<organism evidence="1 2">
    <name type="scientific">Sinorhizobium kostiense</name>
    <dbReference type="NCBI Taxonomy" id="76747"/>
    <lineage>
        <taxon>Bacteria</taxon>
        <taxon>Pseudomonadati</taxon>
        <taxon>Pseudomonadota</taxon>
        <taxon>Alphaproteobacteria</taxon>
        <taxon>Hyphomicrobiales</taxon>
        <taxon>Rhizobiaceae</taxon>
        <taxon>Sinorhizobium/Ensifer group</taxon>
        <taxon>Sinorhizobium</taxon>
    </lineage>
</organism>
<sequence>MKKSAEAVLYGASAAPVPVGLERHLDLDEE</sequence>
<evidence type="ECO:0000313" key="2">
    <source>
        <dbReference type="Proteomes" id="UP000730739"/>
    </source>
</evidence>
<comment type="caution">
    <text evidence="1">The sequence shown here is derived from an EMBL/GenBank/DDBJ whole genome shotgun (WGS) entry which is preliminary data.</text>
</comment>
<reference evidence="1 2" key="1">
    <citation type="submission" date="2021-03" db="EMBL/GenBank/DDBJ databases">
        <title>Genomic Encyclopedia of Type Strains, Phase IV (KMG-IV): sequencing the most valuable type-strain genomes for metagenomic binning, comparative biology and taxonomic classification.</title>
        <authorList>
            <person name="Goeker M."/>
        </authorList>
    </citation>
    <scope>NUCLEOTIDE SEQUENCE [LARGE SCALE GENOMIC DNA]</scope>
    <source>
        <strain evidence="1 2">DSM 13372</strain>
    </source>
</reference>
<keyword evidence="2" id="KW-1185">Reference proteome</keyword>
<evidence type="ECO:0000313" key="1">
    <source>
        <dbReference type="EMBL" id="MBP2236412.1"/>
    </source>
</evidence>
<proteinExistence type="predicted"/>
<protein>
    <submittedName>
        <fullName evidence="1">Uncharacterized protein</fullName>
    </submittedName>
</protein>
<name>A0ABS4R0J6_9HYPH</name>